<dbReference type="EMBL" id="AXCZ01000041">
    <property type="protein sequence ID" value="KGM13468.1"/>
    <property type="molecule type" value="Genomic_DNA"/>
</dbReference>
<dbReference type="SUPFAM" id="SSF53067">
    <property type="entry name" value="Actin-like ATPase domain"/>
    <property type="match status" value="2"/>
</dbReference>
<dbReference type="Gene3D" id="3.30.420.40">
    <property type="match status" value="1"/>
</dbReference>
<dbReference type="PANTHER" id="PTHR30005:SF0">
    <property type="entry name" value="RETROGRADE REGULATION PROTEIN 2"/>
    <property type="match status" value="1"/>
</dbReference>
<dbReference type="InterPro" id="IPR050273">
    <property type="entry name" value="GppA/Ppx_hydrolase"/>
</dbReference>
<dbReference type="Gene3D" id="3.30.420.150">
    <property type="entry name" value="Exopolyphosphatase. Domain 2"/>
    <property type="match status" value="1"/>
</dbReference>
<dbReference type="InterPro" id="IPR043129">
    <property type="entry name" value="ATPase_NBD"/>
</dbReference>
<dbReference type="PANTHER" id="PTHR30005">
    <property type="entry name" value="EXOPOLYPHOSPHATASE"/>
    <property type="match status" value="1"/>
</dbReference>
<dbReference type="RefSeq" id="WP_035059115.1">
    <property type="nucleotide sequence ID" value="NZ_AXCZ01000041.1"/>
</dbReference>
<dbReference type="Proteomes" id="UP000054314">
    <property type="component" value="Unassembled WGS sequence"/>
</dbReference>
<proteinExistence type="inferred from homology"/>
<evidence type="ECO:0000256" key="1">
    <source>
        <dbReference type="ARBA" id="ARBA00007125"/>
    </source>
</evidence>
<comment type="caution">
    <text evidence="3">The sequence shown here is derived from an EMBL/GenBank/DDBJ whole genome shotgun (WGS) entry which is preliminary data.</text>
</comment>
<evidence type="ECO:0000259" key="2">
    <source>
        <dbReference type="Pfam" id="PF02541"/>
    </source>
</evidence>
<dbReference type="AlphaFoldDB" id="A0A0A0BYI6"/>
<evidence type="ECO:0000313" key="4">
    <source>
        <dbReference type="Proteomes" id="UP000054314"/>
    </source>
</evidence>
<name>A0A0A0BYI6_9CELL</name>
<dbReference type="OrthoDB" id="9793035at2"/>
<accession>A0A0A0BYI6</accession>
<feature type="domain" description="Ppx/GppA phosphatase N-terminal" evidence="2">
    <location>
        <begin position="29"/>
        <end position="306"/>
    </location>
</feature>
<comment type="similarity">
    <text evidence="1">Belongs to the GppA/Ppx family.</text>
</comment>
<gene>
    <name evidence="3" type="ORF">N869_13665</name>
</gene>
<protein>
    <submittedName>
        <fullName evidence="3">Exopolyphosphatase</fullName>
    </submittedName>
</protein>
<evidence type="ECO:0000313" key="3">
    <source>
        <dbReference type="EMBL" id="KGM13468.1"/>
    </source>
</evidence>
<dbReference type="InterPro" id="IPR003695">
    <property type="entry name" value="Ppx_GppA_N"/>
</dbReference>
<reference evidence="3 4" key="1">
    <citation type="submission" date="2013-08" db="EMBL/GenBank/DDBJ databases">
        <title>Genome sequencing of Cellulomonas bogoriensis 69B4.</title>
        <authorList>
            <person name="Chen F."/>
            <person name="Li Y."/>
            <person name="Wang G."/>
        </authorList>
    </citation>
    <scope>NUCLEOTIDE SEQUENCE [LARGE SCALE GENOMIC DNA]</scope>
    <source>
        <strain evidence="3 4">69B4</strain>
    </source>
</reference>
<sequence length="308" mass="32820">MRLGVLDVGSNTVHLLVVDARRGAPPVPQSSRKSVLRLMRYLDQDGALSDEGVDAVVEAVSAAAEHAAASDLDELLPFATSALREAPNGPQVLDLVARRTGVRLQVLSGEEEARLTFLAVRRWYGWSAGSVLLMDIGGGSLEIASGGAEEPDAAVSLPLGAGRSTVSHLHDDPPTEGQVQALREYAGGLLDRTARRWPTDLDPAHVVGSSKTVRSLARLAGGRVDGVGADDRRVLRRADLEDWVPRLARMPAEARPALPGITADRTFQVVAGGVVLAEAMRAFGVTELDVSPWALREGLILRYLDRLA</sequence>
<dbReference type="CDD" id="cd24056">
    <property type="entry name" value="ASKHA_NBD_MtPPX1-like"/>
    <property type="match status" value="1"/>
</dbReference>
<organism evidence="3 4">
    <name type="scientific">Cellulomonas bogoriensis 69B4 = DSM 16987</name>
    <dbReference type="NCBI Taxonomy" id="1386082"/>
    <lineage>
        <taxon>Bacteria</taxon>
        <taxon>Bacillati</taxon>
        <taxon>Actinomycetota</taxon>
        <taxon>Actinomycetes</taxon>
        <taxon>Micrococcales</taxon>
        <taxon>Cellulomonadaceae</taxon>
        <taxon>Cellulomonas</taxon>
    </lineage>
</organism>
<dbReference type="Pfam" id="PF02541">
    <property type="entry name" value="Ppx-GppA"/>
    <property type="match status" value="1"/>
</dbReference>
<dbReference type="GO" id="GO:0016462">
    <property type="term" value="F:pyrophosphatase activity"/>
    <property type="evidence" value="ECO:0007669"/>
    <property type="project" value="TreeGrafter"/>
</dbReference>
<keyword evidence="4" id="KW-1185">Reference proteome</keyword>